<dbReference type="Pfam" id="PF10670">
    <property type="entry name" value="DUF4198"/>
    <property type="match status" value="1"/>
</dbReference>
<protein>
    <recommendedName>
        <fullName evidence="5">ABC transporter permease</fullName>
    </recommendedName>
</protein>
<evidence type="ECO:0000256" key="1">
    <source>
        <dbReference type="SAM" id="MobiDB-lite"/>
    </source>
</evidence>
<sequence length="307" mass="33097">MIPRLSFKRVSAAAALLALLAPLGLVPTAQAARSWIVPSQTVLSKATRWVSFEAARSNFLFNPNRGAIPVEQIGVTGPDGQPRELINAFNGRLRSGFELELTEPGTYRIEQIPAAPGAPQGRGGPPTPQGIRPAAAQAPAAPTYFGSYLGEDGQRVRWRGTLEELKAQDLASKPEFALSERGRSRLVTFVTLGEPNDTVLKPEGTGVELGFEQTHPNDVYVDEPATFRVLADGKPVANAKVTVVREGDRYRDEEGAIDLYSDSEGWVRIEWPGAGRYHVQAQASSQGTLHGVPSTKSSSYAVILEVL</sequence>
<comment type="caution">
    <text evidence="3">The sequence shown here is derived from an EMBL/GenBank/DDBJ whole genome shotgun (WGS) entry which is preliminary data.</text>
</comment>
<keyword evidence="2" id="KW-0732">Signal</keyword>
<dbReference type="Proteomes" id="UP000071392">
    <property type="component" value="Unassembled WGS sequence"/>
</dbReference>
<evidence type="ECO:0000313" key="3">
    <source>
        <dbReference type="EMBL" id="KXU35978.1"/>
    </source>
</evidence>
<evidence type="ECO:0000313" key="4">
    <source>
        <dbReference type="Proteomes" id="UP000071392"/>
    </source>
</evidence>
<evidence type="ECO:0008006" key="5">
    <source>
        <dbReference type="Google" id="ProtNLM"/>
    </source>
</evidence>
<accession>A0A139SN31</accession>
<name>A0A139SN31_9BACT</name>
<organism evidence="3 4">
    <name type="scientific">Cephaloticoccus capnophilus</name>
    <dbReference type="NCBI Taxonomy" id="1548208"/>
    <lineage>
        <taxon>Bacteria</taxon>
        <taxon>Pseudomonadati</taxon>
        <taxon>Verrucomicrobiota</taxon>
        <taxon>Opitutia</taxon>
        <taxon>Opitutales</taxon>
        <taxon>Opitutaceae</taxon>
        <taxon>Cephaloticoccus</taxon>
    </lineage>
</organism>
<evidence type="ECO:0000256" key="2">
    <source>
        <dbReference type="SAM" id="SignalP"/>
    </source>
</evidence>
<keyword evidence="4" id="KW-1185">Reference proteome</keyword>
<feature type="signal peptide" evidence="2">
    <location>
        <begin position="1"/>
        <end position="31"/>
    </location>
</feature>
<proteinExistence type="predicted"/>
<gene>
    <name evidence="3" type="ORF">AXK12_04665</name>
</gene>
<feature type="chain" id="PRO_5007299342" description="ABC transporter permease" evidence="2">
    <location>
        <begin position="32"/>
        <end position="307"/>
    </location>
</feature>
<dbReference type="EMBL" id="LSZP01000033">
    <property type="protein sequence ID" value="KXU35978.1"/>
    <property type="molecule type" value="Genomic_DNA"/>
</dbReference>
<feature type="region of interest" description="Disordered" evidence="1">
    <location>
        <begin position="113"/>
        <end position="137"/>
    </location>
</feature>
<dbReference type="PROSITE" id="PS51318">
    <property type="entry name" value="TAT"/>
    <property type="match status" value="1"/>
</dbReference>
<dbReference type="STRING" id="1548208.AXK12_04665"/>
<dbReference type="AlphaFoldDB" id="A0A139SN31"/>
<dbReference type="InterPro" id="IPR019613">
    <property type="entry name" value="DUF4198"/>
</dbReference>
<dbReference type="OrthoDB" id="5943at2"/>
<dbReference type="InterPro" id="IPR006311">
    <property type="entry name" value="TAT_signal"/>
</dbReference>
<dbReference type="RefSeq" id="WP_068711716.1">
    <property type="nucleotide sequence ID" value="NZ_LSZP01000033.1"/>
</dbReference>
<reference evidence="3 4" key="1">
    <citation type="submission" date="2016-02" db="EMBL/GenBank/DDBJ databases">
        <authorList>
            <person name="Wen L."/>
            <person name="He K."/>
            <person name="Yang H."/>
        </authorList>
    </citation>
    <scope>NUCLEOTIDE SEQUENCE [LARGE SCALE GENOMIC DNA]</scope>
    <source>
        <strain evidence="3 4">CV41</strain>
    </source>
</reference>